<feature type="transmembrane region" description="Helical" evidence="3">
    <location>
        <begin position="65"/>
        <end position="84"/>
    </location>
</feature>
<feature type="transmembrane region" description="Helical" evidence="3">
    <location>
        <begin position="6"/>
        <end position="24"/>
    </location>
</feature>
<feature type="transmembrane region" description="Helical" evidence="3">
    <location>
        <begin position="191"/>
        <end position="215"/>
    </location>
</feature>
<protein>
    <recommendedName>
        <fullName evidence="1">diguanylate cyclase</fullName>
        <ecNumber evidence="1">2.7.7.65</ecNumber>
    </recommendedName>
</protein>
<comment type="catalytic activity">
    <reaction evidence="2">
        <text>2 GTP = 3',3'-c-di-GMP + 2 diphosphate</text>
        <dbReference type="Rhea" id="RHEA:24898"/>
        <dbReference type="ChEBI" id="CHEBI:33019"/>
        <dbReference type="ChEBI" id="CHEBI:37565"/>
        <dbReference type="ChEBI" id="CHEBI:58805"/>
        <dbReference type="EC" id="2.7.7.65"/>
    </reaction>
</comment>
<dbReference type="PANTHER" id="PTHR45138">
    <property type="entry name" value="REGULATORY COMPONENTS OF SENSORY TRANSDUCTION SYSTEM"/>
    <property type="match status" value="1"/>
</dbReference>
<feature type="transmembrane region" description="Helical" evidence="3">
    <location>
        <begin position="96"/>
        <end position="113"/>
    </location>
</feature>
<dbReference type="SMART" id="SM00267">
    <property type="entry name" value="GGDEF"/>
    <property type="match status" value="1"/>
</dbReference>
<dbReference type="Pfam" id="PF00990">
    <property type="entry name" value="GGDEF"/>
    <property type="match status" value="1"/>
</dbReference>
<dbReference type="InterPro" id="IPR000160">
    <property type="entry name" value="GGDEF_dom"/>
</dbReference>
<dbReference type="RefSeq" id="WP_004663087.1">
    <property type="nucleotide sequence ID" value="NZ_BMDV01000001.1"/>
</dbReference>
<keyword evidence="3" id="KW-1133">Transmembrane helix</keyword>
<evidence type="ECO:0000259" key="4">
    <source>
        <dbReference type="PROSITE" id="PS50887"/>
    </source>
</evidence>
<feature type="transmembrane region" description="Helical" evidence="3">
    <location>
        <begin position="119"/>
        <end position="141"/>
    </location>
</feature>
<dbReference type="Gene3D" id="3.30.70.270">
    <property type="match status" value="1"/>
</dbReference>
<comment type="caution">
    <text evidence="5">The sequence shown here is derived from an EMBL/GenBank/DDBJ whole genome shotgun (WGS) entry which is preliminary data.</text>
</comment>
<dbReference type="EC" id="2.7.7.65" evidence="1"/>
<dbReference type="SUPFAM" id="SSF55073">
    <property type="entry name" value="Nucleotide cyclase"/>
    <property type="match status" value="1"/>
</dbReference>
<dbReference type="Proteomes" id="UP000013190">
    <property type="component" value="Unassembled WGS sequence"/>
</dbReference>
<reference evidence="6" key="1">
    <citation type="submission" date="2013-02" db="EMBL/GenBank/DDBJ databases">
        <title>The Genome Sequence of Acinetobacter sp. NIPH 236.</title>
        <authorList>
            <consortium name="The Broad Institute Genome Sequencing Platform"/>
            <consortium name="The Broad Institute Genome Sequencing Center for Infectious Disease"/>
            <person name="Cerqueira G."/>
            <person name="Feldgarden M."/>
            <person name="Courvalin P."/>
            <person name="Perichon B."/>
            <person name="Grillot-Courvalin C."/>
            <person name="Clermont D."/>
            <person name="Rocha E."/>
            <person name="Yoon E.-J."/>
            <person name="Nemec A."/>
            <person name="Walker B."/>
            <person name="Young S.K."/>
            <person name="Zeng Q."/>
            <person name="Gargeya S."/>
            <person name="Fitzgerald M."/>
            <person name="Haas B."/>
            <person name="Abouelleil A."/>
            <person name="Alvarado L."/>
            <person name="Arachchi H.M."/>
            <person name="Berlin A.M."/>
            <person name="Chapman S.B."/>
            <person name="Dewar J."/>
            <person name="Goldberg J."/>
            <person name="Griggs A."/>
            <person name="Gujja S."/>
            <person name="Hansen M."/>
            <person name="Howarth C."/>
            <person name="Imamovic A."/>
            <person name="Larimer J."/>
            <person name="McCowan C."/>
            <person name="Murphy C."/>
            <person name="Neiman D."/>
            <person name="Pearson M."/>
            <person name="Priest M."/>
            <person name="Roberts A."/>
            <person name="Saif S."/>
            <person name="Shea T."/>
            <person name="Sisk P."/>
            <person name="Sykes S."/>
            <person name="Wortman J."/>
            <person name="Nusbaum C."/>
            <person name="Birren B."/>
        </authorList>
    </citation>
    <scope>NUCLEOTIDE SEQUENCE [LARGE SCALE GENOMIC DNA]</scope>
    <source>
        <strain evidence="6">NIPH 236</strain>
    </source>
</reference>
<dbReference type="GeneID" id="92835869"/>
<dbReference type="NCBIfam" id="TIGR00254">
    <property type="entry name" value="GGDEF"/>
    <property type="match status" value="1"/>
</dbReference>
<dbReference type="PANTHER" id="PTHR45138:SF9">
    <property type="entry name" value="DIGUANYLATE CYCLASE DGCM-RELATED"/>
    <property type="match status" value="1"/>
</dbReference>
<name>A0ABN0JLL9_9GAMM</name>
<feature type="transmembrane region" description="Helical" evidence="3">
    <location>
        <begin position="36"/>
        <end position="53"/>
    </location>
</feature>
<sequence>MNSLNAQYFILIVPSCLFFIGLAFTCCRLFFKADIFLLWIGLAYTIPSIALFAQCLMSNPQLTLAAPFTSVLYLLGSWIGAYAISLKLNTAFQHRIAFLIFSSALLALTYYSYIAPQIWLRLVILNIALGSIGVLVFPDLFRQLSNSRSFDRWVFIFYFINVLYSFVRATINFFFLDNIDHNHIALTSSNWWLLGMSINIILNILFAIVLSGCAIKDVVYHLNNDRLHDPLTHLLNRRGFFEKTASLSFTSQSYFLVSLDLDHFKSINDTWGHYIGDQILYGVSQMMLKDKQAEDLIARFGGEEFICLFIAEDAAAALIRIQHYKRLLEQTTFTDYQIKMTASYGLTHIHNMHDIEYALQRADDLLYQAKTNGRNQISFDLML</sequence>
<dbReference type="PROSITE" id="PS50887">
    <property type="entry name" value="GGDEF"/>
    <property type="match status" value="1"/>
</dbReference>
<feature type="transmembrane region" description="Helical" evidence="3">
    <location>
        <begin position="153"/>
        <end position="171"/>
    </location>
</feature>
<evidence type="ECO:0000313" key="5">
    <source>
        <dbReference type="EMBL" id="ENU26174.1"/>
    </source>
</evidence>
<keyword evidence="3" id="KW-0472">Membrane</keyword>
<proteinExistence type="predicted"/>
<evidence type="ECO:0000256" key="3">
    <source>
        <dbReference type="SAM" id="Phobius"/>
    </source>
</evidence>
<keyword evidence="3" id="KW-0812">Transmembrane</keyword>
<organism evidence="5 6">
    <name type="scientific">Acinetobacter modestus</name>
    <dbReference type="NCBI Taxonomy" id="1776740"/>
    <lineage>
        <taxon>Bacteria</taxon>
        <taxon>Pseudomonadati</taxon>
        <taxon>Pseudomonadota</taxon>
        <taxon>Gammaproteobacteria</taxon>
        <taxon>Moraxellales</taxon>
        <taxon>Moraxellaceae</taxon>
        <taxon>Acinetobacter</taxon>
    </lineage>
</organism>
<accession>A0ABN0JLL9</accession>
<evidence type="ECO:0000256" key="1">
    <source>
        <dbReference type="ARBA" id="ARBA00012528"/>
    </source>
</evidence>
<dbReference type="EMBL" id="APOJ01000027">
    <property type="protein sequence ID" value="ENU26174.1"/>
    <property type="molecule type" value="Genomic_DNA"/>
</dbReference>
<evidence type="ECO:0000256" key="2">
    <source>
        <dbReference type="ARBA" id="ARBA00034247"/>
    </source>
</evidence>
<feature type="domain" description="GGDEF" evidence="4">
    <location>
        <begin position="252"/>
        <end position="382"/>
    </location>
</feature>
<dbReference type="InterPro" id="IPR043128">
    <property type="entry name" value="Rev_trsase/Diguanyl_cyclase"/>
</dbReference>
<reference evidence="5 6" key="2">
    <citation type="journal article" date="2016" name="Int. J. Syst. Evol. Microbiol.">
        <title>Taxonomy of haemolytic and/or proteolytic strains of the genus Acinetobacter with the proposal of Acinetobacter courvalinii sp. nov. (genomic species 14 sensu Bouvet &amp; Jeanjean), Acinetobacter dispersus sp. nov. (genomic species 17), Acinetobacter modestus sp. nov., Acinetobacter proteolyticus sp. nov. and Acinetobacter vivianii sp. nov.</title>
        <authorList>
            <person name="Nemec A."/>
            <person name="Radolfova-Krizova L."/>
            <person name="Maixnerova M."/>
            <person name="Vrestiakova E."/>
            <person name="Jezek P."/>
            <person name="Sedo O."/>
        </authorList>
    </citation>
    <scope>NUCLEOTIDE SEQUENCE [LARGE SCALE GENOMIC DNA]</scope>
    <source>
        <strain evidence="5 6">NIPH 236</strain>
    </source>
</reference>
<evidence type="ECO:0000313" key="6">
    <source>
        <dbReference type="Proteomes" id="UP000013190"/>
    </source>
</evidence>
<gene>
    <name evidence="5" type="ORF">F992_02508</name>
</gene>
<dbReference type="InterPro" id="IPR050469">
    <property type="entry name" value="Diguanylate_Cyclase"/>
</dbReference>
<dbReference type="CDD" id="cd01949">
    <property type="entry name" value="GGDEF"/>
    <property type="match status" value="1"/>
</dbReference>
<keyword evidence="6" id="KW-1185">Reference proteome</keyword>
<dbReference type="InterPro" id="IPR029787">
    <property type="entry name" value="Nucleotide_cyclase"/>
</dbReference>